<feature type="transmembrane region" description="Helical" evidence="8">
    <location>
        <begin position="76"/>
        <end position="94"/>
    </location>
</feature>
<comment type="caution">
    <text evidence="9">The sequence shown here is derived from an EMBL/GenBank/DDBJ whole genome shotgun (WGS) entry which is preliminary data.</text>
</comment>
<organism evidence="9 10">
    <name type="scientific">Cryptosporidium andersoni</name>
    <dbReference type="NCBI Taxonomy" id="117008"/>
    <lineage>
        <taxon>Eukaryota</taxon>
        <taxon>Sar</taxon>
        <taxon>Alveolata</taxon>
        <taxon>Apicomplexa</taxon>
        <taxon>Conoidasida</taxon>
        <taxon>Coccidia</taxon>
        <taxon>Eucoccidiorida</taxon>
        <taxon>Eimeriorina</taxon>
        <taxon>Cryptosporidiidae</taxon>
        <taxon>Cryptosporidium</taxon>
    </lineage>
</organism>
<name>A0A1J4MRN2_9CRYT</name>
<feature type="transmembrane region" description="Helical" evidence="8">
    <location>
        <begin position="186"/>
        <end position="205"/>
    </location>
</feature>
<feature type="transmembrane region" description="Helical" evidence="8">
    <location>
        <begin position="329"/>
        <end position="346"/>
    </location>
</feature>
<feature type="transmembrane region" description="Helical" evidence="8">
    <location>
        <begin position="161"/>
        <end position="180"/>
    </location>
</feature>
<dbReference type="GO" id="GO:0098553">
    <property type="term" value="C:lumenal side of endoplasmic reticulum membrane"/>
    <property type="evidence" value="ECO:0007669"/>
    <property type="project" value="TreeGrafter"/>
</dbReference>
<keyword evidence="4" id="KW-0378">Hydrolase</keyword>
<evidence type="ECO:0000313" key="9">
    <source>
        <dbReference type="EMBL" id="OII76838.1"/>
    </source>
</evidence>
<feature type="transmembrane region" description="Helical" evidence="8">
    <location>
        <begin position="300"/>
        <end position="323"/>
    </location>
</feature>
<dbReference type="GeneID" id="92366597"/>
<dbReference type="PANTHER" id="PTHR12174:SF23">
    <property type="entry name" value="MINOR HISTOCOMPATIBILITY ANTIGEN H13"/>
    <property type="match status" value="1"/>
</dbReference>
<dbReference type="PANTHER" id="PTHR12174">
    <property type="entry name" value="SIGNAL PEPTIDE PEPTIDASE"/>
    <property type="match status" value="1"/>
</dbReference>
<feature type="transmembrane region" description="Helical" evidence="8">
    <location>
        <begin position="100"/>
        <end position="123"/>
    </location>
</feature>
<sequence>MNLKLRSDYIYIGSYLNLLLVIFLTWLKPLPVVIQMVMYTFPTIYIGSYLSLNQILINPITGEREQKAESLTRKDAILFPLIGSGALLSLYLAYKFLPAYWVNLLLTLYLAIIGIFTLSETILQFSSLIINTKSGVIIEKYCNFFGLYKNSQDERGYQIKITIHELWSFIISLILGITWLLTDSWIIHNILAISFCIQAISLISLGNFKIGIILLSGLFVYDIFWVFGTNVMITVAKSFQGPAKIIFPISYDPWKQSILGLGDIVIPGLFIALCLRFDLKDTVNKHIQIKEIILNNYPAKTFISVLIAYQLGLLITACVMFYFKAAQPALLYLVPFCILSLLASLYHRSQFIDAWNYSEETEDLNRQNNESEVNSQEKKEN</sequence>
<dbReference type="SMART" id="SM00730">
    <property type="entry name" value="PSN"/>
    <property type="match status" value="1"/>
</dbReference>
<keyword evidence="3 8" id="KW-0812">Transmembrane</keyword>
<evidence type="ECO:0000256" key="1">
    <source>
        <dbReference type="ARBA" id="ARBA00004477"/>
    </source>
</evidence>
<dbReference type="Proteomes" id="UP000186804">
    <property type="component" value="Unassembled WGS sequence"/>
</dbReference>
<evidence type="ECO:0000256" key="3">
    <source>
        <dbReference type="ARBA" id="ARBA00022692"/>
    </source>
</evidence>
<evidence type="ECO:0000313" key="10">
    <source>
        <dbReference type="Proteomes" id="UP000186804"/>
    </source>
</evidence>
<gene>
    <name evidence="9" type="ORF">cand_024130</name>
</gene>
<evidence type="ECO:0000256" key="2">
    <source>
        <dbReference type="ARBA" id="ARBA00006859"/>
    </source>
</evidence>
<keyword evidence="5" id="KW-0256">Endoplasmic reticulum</keyword>
<accession>A0A1J4MRN2</accession>
<proteinExistence type="inferred from homology"/>
<evidence type="ECO:0000256" key="7">
    <source>
        <dbReference type="ARBA" id="ARBA00023136"/>
    </source>
</evidence>
<feature type="transmembrane region" description="Helical" evidence="8">
    <location>
        <begin position="9"/>
        <end position="27"/>
    </location>
</feature>
<dbReference type="InterPro" id="IPR006639">
    <property type="entry name" value="Preselin/SPP"/>
</dbReference>
<dbReference type="EMBL" id="LRBS01000049">
    <property type="protein sequence ID" value="OII76838.1"/>
    <property type="molecule type" value="Genomic_DNA"/>
</dbReference>
<protein>
    <submittedName>
        <fullName evidence="9">Signal peptide peptidase family protein</fullName>
    </submittedName>
</protein>
<dbReference type="VEuPathDB" id="CryptoDB:cand_024130"/>
<evidence type="ECO:0000256" key="8">
    <source>
        <dbReference type="SAM" id="Phobius"/>
    </source>
</evidence>
<dbReference type="AlphaFoldDB" id="A0A1J4MRN2"/>
<keyword evidence="6 8" id="KW-1133">Transmembrane helix</keyword>
<reference evidence="9 10" key="1">
    <citation type="submission" date="2016-10" db="EMBL/GenBank/DDBJ databases">
        <title>Reductive evolution of mitochondrial metabolism and differential evolution of invasion-related proteins in Cryptosporidium.</title>
        <authorList>
            <person name="Liu S."/>
            <person name="Roellig D.M."/>
            <person name="Guo Y."/>
            <person name="Li N."/>
            <person name="Frace M.A."/>
            <person name="Tang K."/>
            <person name="Zhang L."/>
            <person name="Feng Y."/>
            <person name="Xiao L."/>
        </authorList>
    </citation>
    <scope>NUCLEOTIDE SEQUENCE [LARGE SCALE GENOMIC DNA]</scope>
    <source>
        <strain evidence="9">30847</strain>
    </source>
</reference>
<dbReference type="GO" id="GO:0042500">
    <property type="term" value="F:aspartic endopeptidase activity, intramembrane cleaving"/>
    <property type="evidence" value="ECO:0007669"/>
    <property type="project" value="InterPro"/>
</dbReference>
<dbReference type="GO" id="GO:0098554">
    <property type="term" value="C:cytoplasmic side of endoplasmic reticulum membrane"/>
    <property type="evidence" value="ECO:0007669"/>
    <property type="project" value="TreeGrafter"/>
</dbReference>
<dbReference type="Pfam" id="PF04258">
    <property type="entry name" value="Peptidase_A22B"/>
    <property type="match status" value="1"/>
</dbReference>
<evidence type="ECO:0000256" key="6">
    <source>
        <dbReference type="ARBA" id="ARBA00022989"/>
    </source>
</evidence>
<feature type="transmembrane region" description="Helical" evidence="8">
    <location>
        <begin position="33"/>
        <end position="56"/>
    </location>
</feature>
<keyword evidence="7 8" id="KW-0472">Membrane</keyword>
<evidence type="ECO:0000256" key="5">
    <source>
        <dbReference type="ARBA" id="ARBA00022824"/>
    </source>
</evidence>
<comment type="subcellular location">
    <subcellularLocation>
        <location evidence="1">Endoplasmic reticulum membrane</location>
        <topology evidence="1">Multi-pass membrane protein</topology>
    </subcellularLocation>
</comment>
<dbReference type="OrthoDB" id="29661at2759"/>
<evidence type="ECO:0000256" key="4">
    <source>
        <dbReference type="ARBA" id="ARBA00022801"/>
    </source>
</evidence>
<feature type="transmembrane region" description="Helical" evidence="8">
    <location>
        <begin position="212"/>
        <end position="236"/>
    </location>
</feature>
<feature type="transmembrane region" description="Helical" evidence="8">
    <location>
        <begin position="256"/>
        <end position="279"/>
    </location>
</feature>
<dbReference type="GO" id="GO:0006465">
    <property type="term" value="P:signal peptide processing"/>
    <property type="evidence" value="ECO:0007669"/>
    <property type="project" value="TreeGrafter"/>
</dbReference>
<keyword evidence="10" id="KW-1185">Reference proteome</keyword>
<dbReference type="GO" id="GO:0033619">
    <property type="term" value="P:membrane protein proteolysis"/>
    <property type="evidence" value="ECO:0007669"/>
    <property type="project" value="TreeGrafter"/>
</dbReference>
<dbReference type="InterPro" id="IPR007369">
    <property type="entry name" value="Peptidase_A22B_SPP"/>
</dbReference>
<dbReference type="RefSeq" id="XP_067068684.1">
    <property type="nucleotide sequence ID" value="XM_067212643.1"/>
</dbReference>
<comment type="similarity">
    <text evidence="2">Belongs to the peptidase A22B family.</text>
</comment>